<dbReference type="EMBL" id="CP115668">
    <property type="protein sequence ID" value="WCC79635.1"/>
    <property type="molecule type" value="Genomic_DNA"/>
</dbReference>
<keyword evidence="4" id="KW-1185">Reference proteome</keyword>
<dbReference type="RefSeq" id="WP_271417826.1">
    <property type="nucleotide sequence ID" value="NZ_CP115668.1"/>
</dbReference>
<evidence type="ECO:0000313" key="4">
    <source>
        <dbReference type="Proteomes" id="UP001212097"/>
    </source>
</evidence>
<dbReference type="Proteomes" id="UP001212097">
    <property type="component" value="Chromosome"/>
</dbReference>
<evidence type="ECO:0000313" key="3">
    <source>
        <dbReference type="EMBL" id="WCC79635.1"/>
    </source>
</evidence>
<keyword evidence="2" id="KW-0812">Transmembrane</keyword>
<evidence type="ECO:0000256" key="2">
    <source>
        <dbReference type="SAM" id="Phobius"/>
    </source>
</evidence>
<gene>
    <name evidence="3" type="ORF">O6R08_09065</name>
</gene>
<feature type="region of interest" description="Disordered" evidence="1">
    <location>
        <begin position="183"/>
        <end position="215"/>
    </location>
</feature>
<feature type="transmembrane region" description="Helical" evidence="2">
    <location>
        <begin position="52"/>
        <end position="70"/>
    </location>
</feature>
<proteinExistence type="predicted"/>
<sequence>MGFARVFCGMKPAKSLRVYRRRSIIGLTLLIASALAISLLTLDKWHLSHPTLYFVALWTVAGIGMGLTYLDTLNIFFEDPDIPDGITIEEMASSSVIVESLSSTMFIPLTSSIVAMAFTNNQLTSNIPYGVSWSIVLVFGGRRLILSQARTTCESHIRFPDFPSRLRVIWSFLAHPDRQRNWGLNPPASSRKRAMSTRHLGTAAPRTDRVSRVHG</sequence>
<name>A0ABY7QY56_9ACTN</name>
<protein>
    <submittedName>
        <fullName evidence="3">Uncharacterized protein</fullName>
    </submittedName>
</protein>
<organism evidence="3 4">
    <name type="scientific">Cutibacterium equinum</name>
    <dbReference type="NCBI Taxonomy" id="3016342"/>
    <lineage>
        <taxon>Bacteria</taxon>
        <taxon>Bacillati</taxon>
        <taxon>Actinomycetota</taxon>
        <taxon>Actinomycetes</taxon>
        <taxon>Propionibacteriales</taxon>
        <taxon>Propionibacteriaceae</taxon>
        <taxon>Cutibacterium</taxon>
    </lineage>
</organism>
<reference evidence="3 4" key="1">
    <citation type="submission" date="2023-06" db="EMBL/GenBank/DDBJ databases">
        <title>The Gram-positive Non-spore-bearing Anaerobic Bacilli of Human Feces.</title>
        <authorList>
            <person name="Eggerth A.H."/>
        </authorList>
    </citation>
    <scope>NUCLEOTIDE SEQUENCE [LARGE SCALE GENOMIC DNA]</scope>
    <source>
        <strain evidence="3 4">CBA3108</strain>
    </source>
</reference>
<accession>A0ABY7QY56</accession>
<keyword evidence="2" id="KW-1133">Transmembrane helix</keyword>
<evidence type="ECO:0000256" key="1">
    <source>
        <dbReference type="SAM" id="MobiDB-lite"/>
    </source>
</evidence>
<feature type="compositionally biased region" description="Basic and acidic residues" evidence="1">
    <location>
        <begin position="206"/>
        <end position="215"/>
    </location>
</feature>
<keyword evidence="2" id="KW-0472">Membrane</keyword>